<feature type="region of interest" description="Disordered" evidence="1">
    <location>
        <begin position="554"/>
        <end position="584"/>
    </location>
</feature>
<feature type="region of interest" description="Disordered" evidence="1">
    <location>
        <begin position="424"/>
        <end position="452"/>
    </location>
</feature>
<name>A0A8T2CLN9_ARASU</name>
<evidence type="ECO:0000313" key="3">
    <source>
        <dbReference type="EMBL" id="KAG7599246.1"/>
    </source>
</evidence>
<feature type="compositionally biased region" description="Polar residues" evidence="1">
    <location>
        <begin position="128"/>
        <end position="166"/>
    </location>
</feature>
<dbReference type="PROSITE" id="PS50878">
    <property type="entry name" value="RT_POL"/>
    <property type="match status" value="1"/>
</dbReference>
<dbReference type="OrthoDB" id="912951at2759"/>
<evidence type="ECO:0000256" key="1">
    <source>
        <dbReference type="SAM" id="MobiDB-lite"/>
    </source>
</evidence>
<dbReference type="Proteomes" id="UP000694251">
    <property type="component" value="Chromosome 6"/>
</dbReference>
<keyword evidence="4" id="KW-1185">Reference proteome</keyword>
<evidence type="ECO:0000259" key="2">
    <source>
        <dbReference type="PROSITE" id="PS50878"/>
    </source>
</evidence>
<dbReference type="InterPro" id="IPR053134">
    <property type="entry name" value="RNA-dir_DNA_polymerase"/>
</dbReference>
<gene>
    <name evidence="3" type="ORF">ISN44_As06g034380</name>
</gene>
<feature type="domain" description="Reverse transcriptase" evidence="2">
    <location>
        <begin position="761"/>
        <end position="940"/>
    </location>
</feature>
<dbReference type="CDD" id="cd01647">
    <property type="entry name" value="RT_LTR"/>
    <property type="match status" value="1"/>
</dbReference>
<proteinExistence type="predicted"/>
<protein>
    <submittedName>
        <fullName evidence="3">Retrotransposon gag domain</fullName>
    </submittedName>
</protein>
<feature type="region of interest" description="Disordered" evidence="1">
    <location>
        <begin position="505"/>
        <end position="536"/>
    </location>
</feature>
<organism evidence="3 4">
    <name type="scientific">Arabidopsis suecica</name>
    <name type="common">Swedish thale-cress</name>
    <name type="synonym">Cardaminopsis suecica</name>
    <dbReference type="NCBI Taxonomy" id="45249"/>
    <lineage>
        <taxon>Eukaryota</taxon>
        <taxon>Viridiplantae</taxon>
        <taxon>Streptophyta</taxon>
        <taxon>Embryophyta</taxon>
        <taxon>Tracheophyta</taxon>
        <taxon>Spermatophyta</taxon>
        <taxon>Magnoliopsida</taxon>
        <taxon>eudicotyledons</taxon>
        <taxon>Gunneridae</taxon>
        <taxon>Pentapetalae</taxon>
        <taxon>rosids</taxon>
        <taxon>malvids</taxon>
        <taxon>Brassicales</taxon>
        <taxon>Brassicaceae</taxon>
        <taxon>Camelineae</taxon>
        <taxon>Arabidopsis</taxon>
    </lineage>
</organism>
<dbReference type="Pfam" id="PF03732">
    <property type="entry name" value="Retrotrans_gag"/>
    <property type="match status" value="1"/>
</dbReference>
<sequence>MAEAAGQDVSRLAPRGLATPLTNVEEAVGTPELEEAAVMDEDSGTVAEFEMLDVAYEEVVVVKMVDIEAESSVEKPMQSRFYTFGTNLEIMDHSGAKPRSYAARAIRRRKYVQVSNDTTPDVGRHQDLNGSTQTPPAGRPASTSNQATVGDGSNPTGDENPQNQGNPAIDEGLLMEDLDVILSDDFVKVRQELDEMKSKFHQATSSAPEIDRVIEETRRTPFSSRISNLRIKDSRKVKLPTYDGKGDPKNHLAAFQIAAGRIDLEPDEEDAGYCKLFSENLSGSALLWFTQLEPESIDSFKELSSTFLKQYSMFMEKATSDADLWNLTQGQNKPLRKYIAKFKEVIDKIPGVSHVAALSALRNGLWHESRFREEIIVNRQSTIQDALFRATNWMEAEEEKLSLAKKHRPAKLVVGNPTKKFEPKDQKRFGVNPATNVVGKPSPNRGRYNSPNTWVRDESAYCDIHRVNGHSTKDCSVLKKHLTELWAAGKLANFNIEEFVESYHKEKEDSEASNPPEKKHKPNGSGTPNTPKKRIDVIMGGSKLCRDSIRSIKRHKKSAATQTAVGFQSSEQTPSISFDNSDTQGLTGPHDDALVITLDVANFEVTRCLIDTGSSVDLIFLSTLQIMGISKADIIGPPAPLVAFTSDTSMSLGNIKLPVLAAGVPKIVEFIVFDRPAAYNIILGTPWIYQMKAIPSTYHQCVKFLTPAGIGTIRDMPGIDKSIITHDLNVDPSFKPIKQKRRKLGTDRAQAVNDEVDKLLKIGSIREVKYPDWLANPVVVKKKNGKWRVCVDFTDINKACPKDSFPLPHIDRLVESTAGNELLTFMDAFSGYNQIMMNPEDEEKTSFITDRGIYCYKVMPFGLKNAGATYQRLVNKMFAEHLGKTMEVYIDDMLVKSLKKSEHITHLEQCFKILNEFGMKLNPAKCSFGVPSGEFLGYIVTNARKGGWYDELQPVLWTYRTTPRRATGETPFSLVYGMEAVVPAELNVPGLRRSEAPLNEESNSKLLEDVLDTIDERRDQSLIRLQNYQQLTARYYNSKLKNRPLNLGDFVLRRVSITQKKKELENSVLIRKALIKSLKKSETVYTVYKTLTETPYKSLRT</sequence>
<dbReference type="AlphaFoldDB" id="A0A8T2CLN9"/>
<feature type="region of interest" description="Disordered" evidence="1">
    <location>
        <begin position="112"/>
        <end position="169"/>
    </location>
</feature>
<dbReference type="CDD" id="cd00303">
    <property type="entry name" value="retropepsin_like"/>
    <property type="match status" value="1"/>
</dbReference>
<comment type="caution">
    <text evidence="3">The sequence shown here is derived from an EMBL/GenBank/DDBJ whole genome shotgun (WGS) entry which is preliminary data.</text>
</comment>
<dbReference type="PANTHER" id="PTHR24559:SF431">
    <property type="entry name" value="RNA-DIRECTED DNA POLYMERASE HOMOLOG"/>
    <property type="match status" value="1"/>
</dbReference>
<dbReference type="EMBL" id="JAEFBJ010000006">
    <property type="protein sequence ID" value="KAG7599246.1"/>
    <property type="molecule type" value="Genomic_DNA"/>
</dbReference>
<dbReference type="InterPro" id="IPR000477">
    <property type="entry name" value="RT_dom"/>
</dbReference>
<reference evidence="3 4" key="1">
    <citation type="submission" date="2020-12" db="EMBL/GenBank/DDBJ databases">
        <title>Concerted genomic and epigenomic changes stabilize Arabidopsis allopolyploids.</title>
        <authorList>
            <person name="Chen Z."/>
        </authorList>
    </citation>
    <scope>NUCLEOTIDE SEQUENCE [LARGE SCALE GENOMIC DNA]</scope>
    <source>
        <strain evidence="3">As9502</strain>
        <tissue evidence="3">Leaf</tissue>
    </source>
</reference>
<dbReference type="Pfam" id="PF00078">
    <property type="entry name" value="RVT_1"/>
    <property type="match status" value="1"/>
</dbReference>
<dbReference type="InterPro" id="IPR005162">
    <property type="entry name" value="Retrotrans_gag_dom"/>
</dbReference>
<evidence type="ECO:0000313" key="4">
    <source>
        <dbReference type="Proteomes" id="UP000694251"/>
    </source>
</evidence>
<dbReference type="PANTHER" id="PTHR24559">
    <property type="entry name" value="TRANSPOSON TY3-I GAG-POL POLYPROTEIN"/>
    <property type="match status" value="1"/>
</dbReference>
<feature type="compositionally biased region" description="Polar residues" evidence="1">
    <location>
        <begin position="559"/>
        <end position="584"/>
    </location>
</feature>
<accession>A0A8T2CLN9</accession>